<sequence length="103" mass="11846">MLDGRQWSANPERLVYQIFNIVGLRVSQQQQQKRVGSRGRASPRVFNEYRQQFPSNDAMHTSLVFSSTMTLSSFLHPSEESDRQGQGVRRHQHLLVRHGDGVP</sequence>
<organism evidence="2 3">
    <name type="scientific">Paxillus rubicundulus Ve08.2h10</name>
    <dbReference type="NCBI Taxonomy" id="930991"/>
    <lineage>
        <taxon>Eukaryota</taxon>
        <taxon>Fungi</taxon>
        <taxon>Dikarya</taxon>
        <taxon>Basidiomycota</taxon>
        <taxon>Agaricomycotina</taxon>
        <taxon>Agaricomycetes</taxon>
        <taxon>Agaricomycetidae</taxon>
        <taxon>Boletales</taxon>
        <taxon>Paxilineae</taxon>
        <taxon>Paxillaceae</taxon>
        <taxon>Paxillus</taxon>
    </lineage>
</organism>
<keyword evidence="3" id="KW-1185">Reference proteome</keyword>
<reference evidence="3" key="2">
    <citation type="submission" date="2015-01" db="EMBL/GenBank/DDBJ databases">
        <title>Evolutionary Origins and Diversification of the Mycorrhizal Mutualists.</title>
        <authorList>
            <consortium name="DOE Joint Genome Institute"/>
            <consortium name="Mycorrhizal Genomics Consortium"/>
            <person name="Kohler A."/>
            <person name="Kuo A."/>
            <person name="Nagy L.G."/>
            <person name="Floudas D."/>
            <person name="Copeland A."/>
            <person name="Barry K.W."/>
            <person name="Cichocki N."/>
            <person name="Veneault-Fourrey C."/>
            <person name="LaButti K."/>
            <person name="Lindquist E.A."/>
            <person name="Lipzen A."/>
            <person name="Lundell T."/>
            <person name="Morin E."/>
            <person name="Murat C."/>
            <person name="Riley R."/>
            <person name="Ohm R."/>
            <person name="Sun H."/>
            <person name="Tunlid A."/>
            <person name="Henrissat B."/>
            <person name="Grigoriev I.V."/>
            <person name="Hibbett D.S."/>
            <person name="Martin F."/>
        </authorList>
    </citation>
    <scope>NUCLEOTIDE SEQUENCE [LARGE SCALE GENOMIC DNA]</scope>
    <source>
        <strain evidence="3">Ve08.2h10</strain>
    </source>
</reference>
<dbReference type="Proteomes" id="UP000054538">
    <property type="component" value="Unassembled WGS sequence"/>
</dbReference>
<protein>
    <submittedName>
        <fullName evidence="2">Uncharacterized protein</fullName>
    </submittedName>
</protein>
<dbReference type="HOGENOM" id="CLU_2264599_0_0_1"/>
<dbReference type="EMBL" id="KN825693">
    <property type="protein sequence ID" value="KIK82014.1"/>
    <property type="molecule type" value="Genomic_DNA"/>
</dbReference>
<dbReference type="AlphaFoldDB" id="A0A0D0DK18"/>
<evidence type="ECO:0000313" key="3">
    <source>
        <dbReference type="Proteomes" id="UP000054538"/>
    </source>
</evidence>
<accession>A0A0D0DK18</accession>
<dbReference type="InParanoid" id="A0A0D0DK18"/>
<evidence type="ECO:0000256" key="1">
    <source>
        <dbReference type="SAM" id="MobiDB-lite"/>
    </source>
</evidence>
<evidence type="ECO:0000313" key="2">
    <source>
        <dbReference type="EMBL" id="KIK82014.1"/>
    </source>
</evidence>
<gene>
    <name evidence="2" type="ORF">PAXRUDRAFT_832471</name>
</gene>
<name>A0A0D0DK18_9AGAM</name>
<proteinExistence type="predicted"/>
<reference evidence="2 3" key="1">
    <citation type="submission" date="2014-04" db="EMBL/GenBank/DDBJ databases">
        <authorList>
            <consortium name="DOE Joint Genome Institute"/>
            <person name="Kuo A."/>
            <person name="Kohler A."/>
            <person name="Jargeat P."/>
            <person name="Nagy L.G."/>
            <person name="Floudas D."/>
            <person name="Copeland A."/>
            <person name="Barry K.W."/>
            <person name="Cichocki N."/>
            <person name="Veneault-Fourrey C."/>
            <person name="LaButti K."/>
            <person name="Lindquist E.A."/>
            <person name="Lipzen A."/>
            <person name="Lundell T."/>
            <person name="Morin E."/>
            <person name="Murat C."/>
            <person name="Sun H."/>
            <person name="Tunlid A."/>
            <person name="Henrissat B."/>
            <person name="Grigoriev I.V."/>
            <person name="Hibbett D.S."/>
            <person name="Martin F."/>
            <person name="Nordberg H.P."/>
            <person name="Cantor M.N."/>
            <person name="Hua S.X."/>
        </authorList>
    </citation>
    <scope>NUCLEOTIDE SEQUENCE [LARGE SCALE GENOMIC DNA]</scope>
    <source>
        <strain evidence="2 3">Ve08.2h10</strain>
    </source>
</reference>
<feature type="region of interest" description="Disordered" evidence="1">
    <location>
        <begin position="76"/>
        <end position="103"/>
    </location>
</feature>